<evidence type="ECO:0000313" key="5">
    <source>
        <dbReference type="EMBL" id="KAL2803183.1"/>
    </source>
</evidence>
<evidence type="ECO:0000259" key="3">
    <source>
        <dbReference type="Pfam" id="PF00389"/>
    </source>
</evidence>
<feature type="domain" description="D-isomer specific 2-hydroxyacid dehydrogenase NAD-binding" evidence="4">
    <location>
        <begin position="122"/>
        <end position="294"/>
    </location>
</feature>
<dbReference type="InterPro" id="IPR036291">
    <property type="entry name" value="NAD(P)-bd_dom_sf"/>
</dbReference>
<evidence type="ECO:0000313" key="6">
    <source>
        <dbReference type="Proteomes" id="UP001610334"/>
    </source>
</evidence>
<dbReference type="Gene3D" id="3.40.50.720">
    <property type="entry name" value="NAD(P)-binding Rossmann-like Domain"/>
    <property type="match status" value="2"/>
</dbReference>
<dbReference type="Proteomes" id="UP001610334">
    <property type="component" value="Unassembled WGS sequence"/>
</dbReference>
<dbReference type="InterPro" id="IPR006140">
    <property type="entry name" value="D-isomer_DH_NAD-bd"/>
</dbReference>
<dbReference type="PANTHER" id="PTHR10996">
    <property type="entry name" value="2-HYDROXYACID DEHYDROGENASE-RELATED"/>
    <property type="match status" value="1"/>
</dbReference>
<feature type="domain" description="D-isomer specific 2-hydroxyacid dehydrogenase catalytic" evidence="3">
    <location>
        <begin position="9"/>
        <end position="325"/>
    </location>
</feature>
<protein>
    <submittedName>
        <fullName evidence="5">D-isomer specific 2-hydroxyacid dehydrogenase</fullName>
    </submittedName>
</protein>
<keyword evidence="6" id="KW-1185">Reference proteome</keyword>
<dbReference type="InterPro" id="IPR029753">
    <property type="entry name" value="D-isomer_DH_CS"/>
</dbReference>
<comment type="caution">
    <text evidence="5">The sequence shown here is derived from an EMBL/GenBank/DDBJ whole genome shotgun (WGS) entry which is preliminary data.</text>
</comment>
<comment type="similarity">
    <text evidence="2">Belongs to the D-isomer specific 2-hydroxyacid dehydrogenase family.</text>
</comment>
<dbReference type="PROSITE" id="PS00671">
    <property type="entry name" value="D_2_HYDROXYACID_DH_3"/>
    <property type="match status" value="1"/>
</dbReference>
<keyword evidence="1 2" id="KW-0560">Oxidoreductase</keyword>
<dbReference type="EMBL" id="JBFXLT010000148">
    <property type="protein sequence ID" value="KAL2803183.1"/>
    <property type="molecule type" value="Genomic_DNA"/>
</dbReference>
<evidence type="ECO:0000256" key="2">
    <source>
        <dbReference type="RuleBase" id="RU003719"/>
    </source>
</evidence>
<reference evidence="5 6" key="1">
    <citation type="submission" date="2024-07" db="EMBL/GenBank/DDBJ databases">
        <title>Section-level genome sequencing and comparative genomics of Aspergillus sections Usti and Cavernicolus.</title>
        <authorList>
            <consortium name="Lawrence Berkeley National Laboratory"/>
            <person name="Nybo J.L."/>
            <person name="Vesth T.C."/>
            <person name="Theobald S."/>
            <person name="Frisvad J.C."/>
            <person name="Larsen T.O."/>
            <person name="Kjaerboelling I."/>
            <person name="Rothschild-Mancinelli K."/>
            <person name="Lyhne E.K."/>
            <person name="Kogle M.E."/>
            <person name="Barry K."/>
            <person name="Clum A."/>
            <person name="Na H."/>
            <person name="Ledsgaard L."/>
            <person name="Lin J."/>
            <person name="Lipzen A."/>
            <person name="Kuo A."/>
            <person name="Riley R."/>
            <person name="Mondo S."/>
            <person name="Labutti K."/>
            <person name="Haridas S."/>
            <person name="Pangalinan J."/>
            <person name="Salamov A.A."/>
            <person name="Simmons B.A."/>
            <person name="Magnuson J.K."/>
            <person name="Chen J."/>
            <person name="Drula E."/>
            <person name="Henrissat B."/>
            <person name="Wiebenga A."/>
            <person name="Lubbers R.J."/>
            <person name="Gomes A.C."/>
            <person name="Makela M.R."/>
            <person name="Stajich J."/>
            <person name="Grigoriev I.V."/>
            <person name="Mortensen U.H."/>
            <person name="De Vries R.P."/>
            <person name="Baker S.E."/>
            <person name="Andersen M.R."/>
        </authorList>
    </citation>
    <scope>NUCLEOTIDE SEQUENCE [LARGE SCALE GENOMIC DNA]</scope>
    <source>
        <strain evidence="5 6">CBS 588.65</strain>
    </source>
</reference>
<dbReference type="CDD" id="cd12168">
    <property type="entry name" value="Mand_dh_like"/>
    <property type="match status" value="1"/>
</dbReference>
<dbReference type="PANTHER" id="PTHR10996:SF269">
    <property type="entry name" value="HYPOTHETICAL D-ISOMER SPECIFIC 2-HYDROXYACID DEHYDROGENASE (EUROFUNG)"/>
    <property type="match status" value="1"/>
</dbReference>
<proteinExistence type="inferred from homology"/>
<dbReference type="Pfam" id="PF00389">
    <property type="entry name" value="2-Hacid_dh"/>
    <property type="match status" value="1"/>
</dbReference>
<gene>
    <name evidence="5" type="ORF">BJX63DRAFT_80629</name>
</gene>
<dbReference type="PROSITE" id="PS00065">
    <property type="entry name" value="D_2_HYDROXYACID_DH_1"/>
    <property type="match status" value="1"/>
</dbReference>
<dbReference type="SUPFAM" id="SSF52283">
    <property type="entry name" value="Formate/glycerate dehydrogenase catalytic domain-like"/>
    <property type="match status" value="1"/>
</dbReference>
<dbReference type="InterPro" id="IPR050223">
    <property type="entry name" value="D-isomer_2-hydroxyacid_DH"/>
</dbReference>
<evidence type="ECO:0000256" key="1">
    <source>
        <dbReference type="ARBA" id="ARBA00023002"/>
    </source>
</evidence>
<organism evidence="5 6">
    <name type="scientific">Aspergillus granulosus</name>
    <dbReference type="NCBI Taxonomy" id="176169"/>
    <lineage>
        <taxon>Eukaryota</taxon>
        <taxon>Fungi</taxon>
        <taxon>Dikarya</taxon>
        <taxon>Ascomycota</taxon>
        <taxon>Pezizomycotina</taxon>
        <taxon>Eurotiomycetes</taxon>
        <taxon>Eurotiomycetidae</taxon>
        <taxon>Eurotiales</taxon>
        <taxon>Aspergillaceae</taxon>
        <taxon>Aspergillus</taxon>
        <taxon>Aspergillus subgen. Nidulantes</taxon>
    </lineage>
</organism>
<dbReference type="Pfam" id="PF02826">
    <property type="entry name" value="2-Hacid_dh_C"/>
    <property type="match status" value="1"/>
</dbReference>
<dbReference type="InterPro" id="IPR029752">
    <property type="entry name" value="D-isomer_DH_CS1"/>
</dbReference>
<accession>A0ABR4GVT5</accession>
<name>A0ABR4GVT5_9EURO</name>
<sequence>MQPTKPFVLFFNPVKFARPFYEQLQKVAHTEVVTSQSRDEFFQDLQTKYKNIFAIYRTSSSGAVAGKFDAEFIQQLPPSCKYICHNGAGYDPIDTNACAKRGIVVTNAPDPVTDATADLAVFLLLGALRQLNPAMASLRAGTFKTGVSVGNDPQDKILGILGMGRIGRAIKKRCDAFGLKTVYHNRSPLAPKQAAGAEYVSFEKLLAASDIISVNVPLTAKTKHLIGAAELARMKPGVVIINTARGAVLDEVALADALESGHVGAVGLDVYEREPEIEEKLLGQERALMVPHVGTHTAETLAKMETWAMENVRRAIVGEALLSPVPEHQRLALEARSRV</sequence>
<dbReference type="SUPFAM" id="SSF51735">
    <property type="entry name" value="NAD(P)-binding Rossmann-fold domains"/>
    <property type="match status" value="1"/>
</dbReference>
<dbReference type="PROSITE" id="PS00670">
    <property type="entry name" value="D_2_HYDROXYACID_DH_2"/>
    <property type="match status" value="1"/>
</dbReference>
<dbReference type="InterPro" id="IPR006139">
    <property type="entry name" value="D-isomer_2_OHA_DH_cat_dom"/>
</dbReference>
<evidence type="ECO:0000259" key="4">
    <source>
        <dbReference type="Pfam" id="PF02826"/>
    </source>
</evidence>